<dbReference type="Proteomes" id="UP000474104">
    <property type="component" value="Unassembled WGS sequence"/>
</dbReference>
<dbReference type="GO" id="GO:0046685">
    <property type="term" value="P:response to arsenic-containing substance"/>
    <property type="evidence" value="ECO:0007669"/>
    <property type="project" value="UniProtKB-KW"/>
</dbReference>
<dbReference type="CDD" id="cd16345">
    <property type="entry name" value="LMWP_ArsC"/>
    <property type="match status" value="1"/>
</dbReference>
<evidence type="ECO:0000256" key="1">
    <source>
        <dbReference type="ARBA" id="ARBA00022849"/>
    </source>
</evidence>
<name>A0A9X5H6K0_9FIRM</name>
<dbReference type="PANTHER" id="PTHR43428:SF1">
    <property type="entry name" value="ARSENATE REDUCTASE"/>
    <property type="match status" value="1"/>
</dbReference>
<dbReference type="AlphaFoldDB" id="A0A9X5H6K0"/>
<comment type="caution">
    <text evidence="3">The sequence shown here is derived from an EMBL/GenBank/DDBJ whole genome shotgun (WGS) entry which is preliminary data.</text>
</comment>
<dbReference type="EMBL" id="VIRB01000040">
    <property type="protein sequence ID" value="NDO68261.1"/>
    <property type="molecule type" value="Genomic_DNA"/>
</dbReference>
<evidence type="ECO:0000313" key="3">
    <source>
        <dbReference type="EMBL" id="NDO68261.1"/>
    </source>
</evidence>
<dbReference type="OrthoDB" id="9784339at2"/>
<keyword evidence="1" id="KW-0059">Arsenical resistance</keyword>
<dbReference type="PANTHER" id="PTHR43428">
    <property type="entry name" value="ARSENATE REDUCTASE"/>
    <property type="match status" value="1"/>
</dbReference>
<evidence type="ECO:0000313" key="4">
    <source>
        <dbReference type="Proteomes" id="UP000474104"/>
    </source>
</evidence>
<feature type="domain" description="Phosphotyrosine protein phosphatase I" evidence="2">
    <location>
        <begin position="18"/>
        <end position="143"/>
    </location>
</feature>
<reference evidence="3 4" key="1">
    <citation type="submission" date="2019-07" db="EMBL/GenBank/DDBJ databases">
        <title>Draft genome sequences of 15 bacterial species constituting the stable defined intestinal microbiota of the GM15 gnotobiotic mouse model.</title>
        <authorList>
            <person name="Elie C."/>
            <person name="Mathieu A."/>
            <person name="Saliou A."/>
            <person name="Darnaud M."/>
            <person name="Leulier F."/>
            <person name="Tamellini A."/>
        </authorList>
    </citation>
    <scope>NUCLEOTIDE SEQUENCE [LARGE SCALE GENOMIC DNA]</scope>
    <source>
        <strain evidence="4">ASF 502</strain>
    </source>
</reference>
<gene>
    <name evidence="3" type="ORF">FMM80_05900</name>
</gene>
<dbReference type="InterPro" id="IPR023485">
    <property type="entry name" value="Ptyr_pPase"/>
</dbReference>
<dbReference type="RefSeq" id="WP_004070611.1">
    <property type="nucleotide sequence ID" value="NZ_VIRB01000040.1"/>
</dbReference>
<dbReference type="SMART" id="SM00226">
    <property type="entry name" value="LMWPc"/>
    <property type="match status" value="1"/>
</dbReference>
<dbReference type="Pfam" id="PF01451">
    <property type="entry name" value="LMWPc"/>
    <property type="match status" value="1"/>
</dbReference>
<dbReference type="Gene3D" id="3.40.50.2300">
    <property type="match status" value="1"/>
</dbReference>
<dbReference type="InterPro" id="IPR036196">
    <property type="entry name" value="Ptyr_pPase_sf"/>
</dbReference>
<sequence>MDREGKNGKLKIICDGKPKVAFICVHNSCRSQIAEALGKKLASDVFESYSAGTEVKEHINSDAVRMMKNLYGIDMEQTQYSKLISDIPKPDVVILMGCNVGCPIVVGQYTENWGLDDPSGQNDEVFNKTIKEIEENIIHLKSRLM</sequence>
<organism evidence="3 4">
    <name type="scientific">Schaedlerella arabinosiphila</name>
    <dbReference type="NCBI Taxonomy" id="2044587"/>
    <lineage>
        <taxon>Bacteria</taxon>
        <taxon>Bacillati</taxon>
        <taxon>Bacillota</taxon>
        <taxon>Clostridia</taxon>
        <taxon>Lachnospirales</taxon>
        <taxon>Lachnospiraceae</taxon>
        <taxon>Schaedlerella</taxon>
    </lineage>
</organism>
<proteinExistence type="predicted"/>
<dbReference type="SUPFAM" id="SSF52788">
    <property type="entry name" value="Phosphotyrosine protein phosphatases I"/>
    <property type="match status" value="1"/>
</dbReference>
<accession>A0A9X5H6K0</accession>
<protein>
    <submittedName>
        <fullName evidence="3">Arsenate reductase ArsC</fullName>
    </submittedName>
</protein>
<evidence type="ECO:0000259" key="2">
    <source>
        <dbReference type="SMART" id="SM00226"/>
    </source>
</evidence>